<organism evidence="1 2">
    <name type="scientific">Chitiniphilus eburneus</name>
    <dbReference type="NCBI Taxonomy" id="2571148"/>
    <lineage>
        <taxon>Bacteria</taxon>
        <taxon>Pseudomonadati</taxon>
        <taxon>Pseudomonadota</taxon>
        <taxon>Betaproteobacteria</taxon>
        <taxon>Neisseriales</taxon>
        <taxon>Chitinibacteraceae</taxon>
        <taxon>Chitiniphilus</taxon>
    </lineage>
</organism>
<sequence>MNLYEIIRWGNDTPDPFNGGPDGQDTCFLVRAQSLEHAAVLADAQLARQPSTRVAAWAQAAYLLGIDCGSDTSARVLRGPYLQHAYRHGWRHWHRDAAEEAWVEQGE</sequence>
<name>A0A4U0QBK4_9NEIS</name>
<dbReference type="OrthoDB" id="5986481at2"/>
<keyword evidence="2" id="KW-1185">Reference proteome</keyword>
<accession>A0A4U0QBK4</accession>
<proteinExistence type="predicted"/>
<protein>
    <submittedName>
        <fullName evidence="1">Uncharacterized protein</fullName>
    </submittedName>
</protein>
<dbReference type="Proteomes" id="UP000310016">
    <property type="component" value="Unassembled WGS sequence"/>
</dbReference>
<dbReference type="AlphaFoldDB" id="A0A4U0QBK4"/>
<evidence type="ECO:0000313" key="1">
    <source>
        <dbReference type="EMBL" id="TJZ78739.1"/>
    </source>
</evidence>
<gene>
    <name evidence="1" type="ORF">FAZ21_00140</name>
</gene>
<reference evidence="1 2" key="1">
    <citation type="submission" date="2019-04" db="EMBL/GenBank/DDBJ databases">
        <title>Chitiniphilus eburnea sp. nov., a novel chitinolytic bacterium isolated from aquaculture sludge.</title>
        <authorList>
            <person name="Sheng M."/>
        </authorList>
    </citation>
    <scope>NUCLEOTIDE SEQUENCE [LARGE SCALE GENOMIC DNA]</scope>
    <source>
        <strain evidence="1 2">HX-2-15</strain>
    </source>
</reference>
<dbReference type="EMBL" id="SUMF01000001">
    <property type="protein sequence ID" value="TJZ78739.1"/>
    <property type="molecule type" value="Genomic_DNA"/>
</dbReference>
<dbReference type="RefSeq" id="WP_136771255.1">
    <property type="nucleotide sequence ID" value="NZ_CP156074.1"/>
</dbReference>
<comment type="caution">
    <text evidence="1">The sequence shown here is derived from an EMBL/GenBank/DDBJ whole genome shotgun (WGS) entry which is preliminary data.</text>
</comment>
<evidence type="ECO:0000313" key="2">
    <source>
        <dbReference type="Proteomes" id="UP000310016"/>
    </source>
</evidence>